<dbReference type="Proteomes" id="UP001181086">
    <property type="component" value="Unassembled WGS sequence"/>
</dbReference>
<reference evidence="1" key="1">
    <citation type="submission" date="2023-10" db="EMBL/GenBank/DDBJ databases">
        <title>Genome of Potential pathogenic bacteria in Crohn's disease.</title>
        <authorList>
            <person name="Rodriguez-Palacios A."/>
        </authorList>
    </citation>
    <scope>NUCLEOTIDE SEQUENCE</scope>
    <source>
        <strain evidence="1">CavFT-hAR62</strain>
    </source>
</reference>
<proteinExistence type="predicted"/>
<evidence type="ECO:0000313" key="2">
    <source>
        <dbReference type="Proteomes" id="UP001181086"/>
    </source>
</evidence>
<accession>A0AAE4LRF5</accession>
<dbReference type="RefSeq" id="WP_178286832.1">
    <property type="nucleotide sequence ID" value="NZ_BAABZF010000001.1"/>
</dbReference>
<dbReference type="Pfam" id="PF14253">
    <property type="entry name" value="AbiH"/>
    <property type="match status" value="1"/>
</dbReference>
<organism evidence="1 2">
    <name type="scientific">Phocaeicola dorei</name>
    <dbReference type="NCBI Taxonomy" id="357276"/>
    <lineage>
        <taxon>Bacteria</taxon>
        <taxon>Pseudomonadati</taxon>
        <taxon>Bacteroidota</taxon>
        <taxon>Bacteroidia</taxon>
        <taxon>Bacteroidales</taxon>
        <taxon>Bacteroidaceae</taxon>
        <taxon>Phocaeicola</taxon>
    </lineage>
</organism>
<dbReference type="InterPro" id="IPR025935">
    <property type="entry name" value="AbiH"/>
</dbReference>
<comment type="caution">
    <text evidence="1">The sequence shown here is derived from an EMBL/GenBank/DDBJ whole genome shotgun (WGS) entry which is preliminary data.</text>
</comment>
<dbReference type="EMBL" id="JAWDEV010000004">
    <property type="protein sequence ID" value="MDU0269487.1"/>
    <property type="molecule type" value="Genomic_DNA"/>
</dbReference>
<dbReference type="AlphaFoldDB" id="A0AAE4LRF5"/>
<evidence type="ECO:0000313" key="1">
    <source>
        <dbReference type="EMBL" id="MDU0269487.1"/>
    </source>
</evidence>
<protein>
    <submittedName>
        <fullName evidence="1">AbiH family protein</fullName>
    </submittedName>
</protein>
<name>A0AAE4LRF5_9BACT</name>
<sequence>MKVVFIIGNGFDINLGLATQYENFYRFYLGLDSSNDSIQVKKLKEHLKNDQDQESRYQYWSDLEIGMGNYTVNFSNVKELKEAYYDLNDRMQEYMKIIDKKDLPASINSQKLIRDLSYPDQYLRPLFKEEIYNFLKKWGTSVYETYIVSFNYTNVLEKILKIKENDNMQLSNSRFGNSNTLYPIIHIHGKVDAPLIGLNDKNQIKNELLRENEEVQECIIKPKLNEMLAHLVDVKVDNHIRTANLICIFGHSLGDTDKLWWNLMGERLKTDCRIIYFAYNPKELLRPSELNNIRRKYKNLLLSKTSLTESEKKMRLIKSI</sequence>
<gene>
    <name evidence="1" type="ORF">RVH45_06155</name>
</gene>